<keyword evidence="2" id="KW-0808">Transferase</keyword>
<gene>
    <name evidence="2" type="ORF">ACFSX5_13025</name>
</gene>
<protein>
    <submittedName>
        <fullName evidence="2">GNAT family N-acetyltransferase</fullName>
        <ecNumber evidence="2">2.3.-.-</ecNumber>
    </submittedName>
</protein>
<reference evidence="3" key="1">
    <citation type="journal article" date="2019" name="Int. J. Syst. Evol. Microbiol.">
        <title>The Global Catalogue of Microorganisms (GCM) 10K type strain sequencing project: providing services to taxonomists for standard genome sequencing and annotation.</title>
        <authorList>
            <consortium name="The Broad Institute Genomics Platform"/>
            <consortium name="The Broad Institute Genome Sequencing Center for Infectious Disease"/>
            <person name="Wu L."/>
            <person name="Ma J."/>
        </authorList>
    </citation>
    <scope>NUCLEOTIDE SEQUENCE [LARGE SCALE GENOMIC DNA]</scope>
    <source>
        <strain evidence="3">CCM 7427</strain>
    </source>
</reference>
<dbReference type="Gene3D" id="3.40.630.30">
    <property type="match status" value="1"/>
</dbReference>
<dbReference type="InterPro" id="IPR016181">
    <property type="entry name" value="Acyl_CoA_acyltransferase"/>
</dbReference>
<dbReference type="RefSeq" id="WP_386833981.1">
    <property type="nucleotide sequence ID" value="NZ_JBHUNP010000001.1"/>
</dbReference>
<keyword evidence="2" id="KW-0012">Acyltransferase</keyword>
<dbReference type="Proteomes" id="UP001597521">
    <property type="component" value="Unassembled WGS sequence"/>
</dbReference>
<evidence type="ECO:0000259" key="1">
    <source>
        <dbReference type="PROSITE" id="PS51186"/>
    </source>
</evidence>
<dbReference type="PANTHER" id="PTHR43792">
    <property type="entry name" value="GNAT FAMILY, PUTATIVE (AFU_ORTHOLOGUE AFUA_3G00765)-RELATED-RELATED"/>
    <property type="match status" value="1"/>
</dbReference>
<dbReference type="GO" id="GO:0016746">
    <property type="term" value="F:acyltransferase activity"/>
    <property type="evidence" value="ECO:0007669"/>
    <property type="project" value="UniProtKB-KW"/>
</dbReference>
<dbReference type="InterPro" id="IPR000182">
    <property type="entry name" value="GNAT_dom"/>
</dbReference>
<dbReference type="SUPFAM" id="SSF55729">
    <property type="entry name" value="Acyl-CoA N-acyltransferases (Nat)"/>
    <property type="match status" value="1"/>
</dbReference>
<organism evidence="2 3">
    <name type="scientific">Devosia albogilva</name>
    <dbReference type="NCBI Taxonomy" id="429726"/>
    <lineage>
        <taxon>Bacteria</taxon>
        <taxon>Pseudomonadati</taxon>
        <taxon>Pseudomonadota</taxon>
        <taxon>Alphaproteobacteria</taxon>
        <taxon>Hyphomicrobiales</taxon>
        <taxon>Devosiaceae</taxon>
        <taxon>Devosia</taxon>
    </lineage>
</organism>
<dbReference type="EMBL" id="JBHUNP010000001">
    <property type="protein sequence ID" value="MFD2648716.1"/>
    <property type="molecule type" value="Genomic_DNA"/>
</dbReference>
<proteinExistence type="predicted"/>
<comment type="caution">
    <text evidence="2">The sequence shown here is derived from an EMBL/GenBank/DDBJ whole genome shotgun (WGS) entry which is preliminary data.</text>
</comment>
<evidence type="ECO:0000313" key="3">
    <source>
        <dbReference type="Proteomes" id="UP001597521"/>
    </source>
</evidence>
<sequence>MTDLTLLETERLVMSGWRMDQLDDLVRLHGTEAVARYLSADGQPWSHDKARTALAGWIELFETRRLGKLRLIRKSDGAFIGRAGYGIYPPTGEPEIGYALFEEHHGQGYATEAAAALRDWIFRETDATHFIGFADTRNAPSLAVLRKIGMVPTHVDTEPGGLLCQFHVYQRPAADV</sequence>
<name>A0ABW5QMU2_9HYPH</name>
<keyword evidence="3" id="KW-1185">Reference proteome</keyword>
<evidence type="ECO:0000313" key="2">
    <source>
        <dbReference type="EMBL" id="MFD2648716.1"/>
    </source>
</evidence>
<dbReference type="Pfam" id="PF13302">
    <property type="entry name" value="Acetyltransf_3"/>
    <property type="match status" value="1"/>
</dbReference>
<dbReference type="PANTHER" id="PTHR43792:SF1">
    <property type="entry name" value="N-ACETYLTRANSFERASE DOMAIN-CONTAINING PROTEIN"/>
    <property type="match status" value="1"/>
</dbReference>
<dbReference type="EC" id="2.3.-.-" evidence="2"/>
<dbReference type="InterPro" id="IPR051531">
    <property type="entry name" value="N-acetyltransferase"/>
</dbReference>
<dbReference type="PROSITE" id="PS51186">
    <property type="entry name" value="GNAT"/>
    <property type="match status" value="1"/>
</dbReference>
<accession>A0ABW5QMU2</accession>
<feature type="domain" description="N-acetyltransferase" evidence="1">
    <location>
        <begin position="24"/>
        <end position="175"/>
    </location>
</feature>